<evidence type="ECO:0000256" key="1">
    <source>
        <dbReference type="ARBA" id="ARBA00011073"/>
    </source>
</evidence>
<evidence type="ECO:0000256" key="4">
    <source>
        <dbReference type="ARBA" id="ARBA00022825"/>
    </source>
</evidence>
<comment type="caution">
    <text evidence="5">Lacks conserved residue(s) required for the propagation of feature annotation.</text>
</comment>
<dbReference type="InterPro" id="IPR036852">
    <property type="entry name" value="Peptidase_S8/S53_dom_sf"/>
</dbReference>
<dbReference type="Pfam" id="PF00082">
    <property type="entry name" value="Peptidase_S8"/>
    <property type="match status" value="1"/>
</dbReference>
<protein>
    <submittedName>
        <fullName evidence="7">Cuticle-degrading serine protease</fullName>
    </submittedName>
</protein>
<reference evidence="7" key="1">
    <citation type="submission" date="2009-02" db="EMBL/GenBank/DDBJ databases">
        <title>The Mesozoic Era was an important geological period for fungal evolution.</title>
        <authorList>
            <person name="Xu L.-L."/>
            <person name="Yang E.-C."/>
            <person name="An Z.-Q."/>
            <person name="Liu X.-Z."/>
        </authorList>
    </citation>
    <scope>NUCLEOTIDE SEQUENCE</scope>
</reference>
<evidence type="ECO:0000313" key="7">
    <source>
        <dbReference type="EMBL" id="ACY06891.1"/>
    </source>
</evidence>
<evidence type="ECO:0000256" key="2">
    <source>
        <dbReference type="ARBA" id="ARBA00022670"/>
    </source>
</evidence>
<dbReference type="GO" id="GO:0006508">
    <property type="term" value="P:proteolysis"/>
    <property type="evidence" value="ECO:0007669"/>
    <property type="project" value="UniProtKB-KW"/>
</dbReference>
<dbReference type="PANTHER" id="PTHR43806">
    <property type="entry name" value="PEPTIDASE S8"/>
    <property type="match status" value="1"/>
</dbReference>
<dbReference type="AlphaFoldDB" id="D3GGF7"/>
<evidence type="ECO:0000259" key="6">
    <source>
        <dbReference type="Pfam" id="PF00082"/>
    </source>
</evidence>
<keyword evidence="4" id="KW-0720">Serine protease</keyword>
<proteinExistence type="inferred from homology"/>
<evidence type="ECO:0000256" key="5">
    <source>
        <dbReference type="PROSITE-ProRule" id="PRU01240"/>
    </source>
</evidence>
<dbReference type="InterPro" id="IPR023828">
    <property type="entry name" value="Peptidase_S8_Ser-AS"/>
</dbReference>
<dbReference type="Gene3D" id="3.40.50.200">
    <property type="entry name" value="Peptidase S8/S53 domain"/>
    <property type="match status" value="1"/>
</dbReference>
<dbReference type="InterPro" id="IPR000209">
    <property type="entry name" value="Peptidase_S8/S53_dom"/>
</dbReference>
<dbReference type="EMBL" id="FJ687375">
    <property type="protein sequence ID" value="ACY06891.1"/>
    <property type="molecule type" value="Genomic_DNA"/>
</dbReference>
<feature type="non-terminal residue" evidence="7">
    <location>
        <position position="169"/>
    </location>
</feature>
<accession>D3GGF7</accession>
<dbReference type="GO" id="GO:0004252">
    <property type="term" value="F:serine-type endopeptidase activity"/>
    <property type="evidence" value="ECO:0007669"/>
    <property type="project" value="InterPro"/>
</dbReference>
<dbReference type="PROSITE" id="PS00138">
    <property type="entry name" value="SUBTILASE_SER"/>
    <property type="match status" value="1"/>
</dbReference>
<feature type="domain" description="Peptidase S8/S53" evidence="6">
    <location>
        <begin position="7"/>
        <end position="165"/>
    </location>
</feature>
<keyword evidence="2 7" id="KW-0645">Protease</keyword>
<dbReference type="PANTHER" id="PTHR43806:SF11">
    <property type="entry name" value="CEREVISIN-RELATED"/>
    <property type="match status" value="1"/>
</dbReference>
<organism evidence="7">
    <name type="scientific">Dactylellina robusta</name>
    <dbReference type="NCBI Taxonomy" id="321850"/>
    <lineage>
        <taxon>Eukaryota</taxon>
        <taxon>Fungi</taxon>
        <taxon>Dikarya</taxon>
        <taxon>Ascomycota</taxon>
        <taxon>Pezizomycotina</taxon>
        <taxon>Orbiliomycetes</taxon>
        <taxon>Orbiliales</taxon>
        <taxon>Orbiliaceae</taxon>
        <taxon>Dactylellina</taxon>
    </lineage>
</organism>
<keyword evidence="3" id="KW-0378">Hydrolase</keyword>
<comment type="similarity">
    <text evidence="1 5">Belongs to the peptidase S8 family.</text>
</comment>
<evidence type="ECO:0000256" key="3">
    <source>
        <dbReference type="ARBA" id="ARBA00022801"/>
    </source>
</evidence>
<dbReference type="InterPro" id="IPR050131">
    <property type="entry name" value="Peptidase_S8_subtilisin-like"/>
</dbReference>
<name>D3GGF7_9PEZI</name>
<reference evidence="7" key="2">
    <citation type="journal article" date="2012" name="Proc. Natl. Acad. Sci. U.S.A.">
        <title>Origin and evolution of carnivorism in the Ascomycota (fungi).</title>
        <authorList>
            <person name="Yang E."/>
            <person name="Xu L."/>
            <person name="Yang Y."/>
            <person name="Zhang X."/>
            <person name="Xiang M."/>
            <person name="Wang C."/>
            <person name="An Z."/>
            <person name="Liu X."/>
        </authorList>
    </citation>
    <scope>NUCLEOTIDE SEQUENCE</scope>
</reference>
<dbReference type="PROSITE" id="PS51892">
    <property type="entry name" value="SUBTILASE"/>
    <property type="match status" value="1"/>
</dbReference>
<dbReference type="SUPFAM" id="SSF52743">
    <property type="entry name" value="Subtilisin-like"/>
    <property type="match status" value="1"/>
</dbReference>
<feature type="non-terminal residue" evidence="7">
    <location>
        <position position="1"/>
    </location>
</feature>
<sequence>GTIGAETYGVNRKVNLVAVKVLDGDGSGTTASVISGMEWVAKYAKPNFSVVSMSLGAGKSAAMNKAIDSLYAAGVTVVVAAGNEYEDAKNSSPASAAKAITVGAIGYEFKNNKATYPMAYFSNFGSTVDVFAPGVDVLSTVADSDTATDSYSGTSMATPHVAGLACYYI</sequence>